<dbReference type="SMART" id="SM00248">
    <property type="entry name" value="ANK"/>
    <property type="match status" value="3"/>
</dbReference>
<reference evidence="4 5" key="1">
    <citation type="submission" date="2016-02" db="EMBL/GenBank/DDBJ databases">
        <title>Genome analysis of coral dinoflagellate symbionts highlights evolutionary adaptations to a symbiotic lifestyle.</title>
        <authorList>
            <person name="Aranda M."/>
            <person name="Li Y."/>
            <person name="Liew Y.J."/>
            <person name="Baumgarten S."/>
            <person name="Simakov O."/>
            <person name="Wilson M."/>
            <person name="Piel J."/>
            <person name="Ashoor H."/>
            <person name="Bougouffa S."/>
            <person name="Bajic V.B."/>
            <person name="Ryu T."/>
            <person name="Ravasi T."/>
            <person name="Bayer T."/>
            <person name="Micklem G."/>
            <person name="Kim H."/>
            <person name="Bhak J."/>
            <person name="Lajeunesse T.C."/>
            <person name="Voolstra C.R."/>
        </authorList>
    </citation>
    <scope>NUCLEOTIDE SEQUENCE [LARGE SCALE GENOMIC DNA]</scope>
    <source>
        <strain evidence="4 5">CCMP2467</strain>
    </source>
</reference>
<dbReference type="SUPFAM" id="SSF48452">
    <property type="entry name" value="TPR-like"/>
    <property type="match status" value="2"/>
</dbReference>
<keyword evidence="1" id="KW-0677">Repeat</keyword>
<dbReference type="Gene3D" id="3.40.50.1820">
    <property type="entry name" value="alpha/beta hydrolase"/>
    <property type="match status" value="1"/>
</dbReference>
<dbReference type="InterPro" id="IPR036770">
    <property type="entry name" value="Ankyrin_rpt-contain_sf"/>
</dbReference>
<dbReference type="AlphaFoldDB" id="A0A1Q9DFE4"/>
<evidence type="ECO:0000313" key="5">
    <source>
        <dbReference type="Proteomes" id="UP000186817"/>
    </source>
</evidence>
<dbReference type="Proteomes" id="UP000186817">
    <property type="component" value="Unassembled WGS sequence"/>
</dbReference>
<feature type="repeat" description="ANK" evidence="3">
    <location>
        <begin position="821"/>
        <end position="845"/>
    </location>
</feature>
<protein>
    <submittedName>
        <fullName evidence="4">Uncharacterized protein</fullName>
    </submittedName>
</protein>
<keyword evidence="2 3" id="KW-0040">ANK repeat</keyword>
<dbReference type="Pfam" id="PF00023">
    <property type="entry name" value="Ank"/>
    <property type="match status" value="1"/>
</dbReference>
<dbReference type="Pfam" id="PF12796">
    <property type="entry name" value="Ank_2"/>
    <property type="match status" value="1"/>
</dbReference>
<evidence type="ECO:0000256" key="3">
    <source>
        <dbReference type="PROSITE-ProRule" id="PRU00023"/>
    </source>
</evidence>
<dbReference type="PROSITE" id="PS50088">
    <property type="entry name" value="ANK_REPEAT"/>
    <property type="match status" value="3"/>
</dbReference>
<organism evidence="4 5">
    <name type="scientific">Symbiodinium microadriaticum</name>
    <name type="common">Dinoflagellate</name>
    <name type="synonym">Zooxanthella microadriatica</name>
    <dbReference type="NCBI Taxonomy" id="2951"/>
    <lineage>
        <taxon>Eukaryota</taxon>
        <taxon>Sar</taxon>
        <taxon>Alveolata</taxon>
        <taxon>Dinophyceae</taxon>
        <taxon>Suessiales</taxon>
        <taxon>Symbiodiniaceae</taxon>
        <taxon>Symbiodinium</taxon>
    </lineage>
</organism>
<dbReference type="Gene3D" id="1.25.40.20">
    <property type="entry name" value="Ankyrin repeat-containing domain"/>
    <property type="match status" value="2"/>
</dbReference>
<evidence type="ECO:0000256" key="2">
    <source>
        <dbReference type="ARBA" id="ARBA00023043"/>
    </source>
</evidence>
<dbReference type="InterPro" id="IPR002110">
    <property type="entry name" value="Ankyrin_rpt"/>
</dbReference>
<dbReference type="InterPro" id="IPR021440">
    <property type="entry name" value="DUF3089"/>
</dbReference>
<dbReference type="Pfam" id="PF11288">
    <property type="entry name" value="DUF3089"/>
    <property type="match status" value="1"/>
</dbReference>
<comment type="caution">
    <text evidence="4">The sequence shown here is derived from an EMBL/GenBank/DDBJ whole genome shotgun (WGS) entry which is preliminary data.</text>
</comment>
<dbReference type="EMBL" id="LSRX01000565">
    <property type="protein sequence ID" value="OLP93903.1"/>
    <property type="molecule type" value="Genomic_DNA"/>
</dbReference>
<evidence type="ECO:0000256" key="1">
    <source>
        <dbReference type="ARBA" id="ARBA00022737"/>
    </source>
</evidence>
<feature type="repeat" description="ANK" evidence="3">
    <location>
        <begin position="755"/>
        <end position="787"/>
    </location>
</feature>
<gene>
    <name evidence="4" type="ORF">AK812_SmicGene24132</name>
</gene>
<evidence type="ECO:0000313" key="4">
    <source>
        <dbReference type="EMBL" id="OLP93903.1"/>
    </source>
</evidence>
<proteinExistence type="predicted"/>
<dbReference type="PANTHER" id="PTHR24171:SF9">
    <property type="entry name" value="ANKYRIN REPEAT DOMAIN-CONTAINING PROTEIN 39"/>
    <property type="match status" value="1"/>
</dbReference>
<dbReference type="OrthoDB" id="194358at2759"/>
<dbReference type="Gene3D" id="1.25.40.10">
    <property type="entry name" value="Tetratricopeptide repeat domain"/>
    <property type="match status" value="2"/>
</dbReference>
<feature type="repeat" description="ANK" evidence="3">
    <location>
        <begin position="788"/>
        <end position="820"/>
    </location>
</feature>
<dbReference type="PROSITE" id="PS50297">
    <property type="entry name" value="ANK_REP_REGION"/>
    <property type="match status" value="3"/>
</dbReference>
<accession>A0A1Q9DFE4</accession>
<dbReference type="SUPFAM" id="SSF53474">
    <property type="entry name" value="alpha/beta-Hydrolases"/>
    <property type="match status" value="1"/>
</dbReference>
<dbReference type="InterPro" id="IPR011990">
    <property type="entry name" value="TPR-like_helical_dom_sf"/>
</dbReference>
<name>A0A1Q9DFE4_SYMMI</name>
<dbReference type="PANTHER" id="PTHR24171">
    <property type="entry name" value="ANKYRIN REPEAT DOMAIN-CONTAINING PROTEIN 39-RELATED"/>
    <property type="match status" value="1"/>
</dbReference>
<dbReference type="InterPro" id="IPR029058">
    <property type="entry name" value="AB_hydrolase_fold"/>
</dbReference>
<sequence length="897" mass="96992">MASESDDAASYAAIAKAATSPEDVEEALQAAEAAEQLAQTKGDAKGEACAAHSIALLKFRLEDFEEALAAGQRSCGLFRELKLEHLEARARAGLADAALRRRPPSEAEGKRFVDEAMDLAEGALQTFERLDDSSGRALALDSCFGGCLRRLWPWRRLEGQILGFALRILPGDPPDFSLPTYWLAHPVHWPRRVAENLPKTICNLRPDGTKTCEATDQYSDDQSSEVAADLFYLHGTMEGIGNRASIDRYDKEAFQSKAFNTRHQMTIVTAFTSACRAYAPLYRQAAMGGSWDLAYQDVLAAFEQFLSEVGSQRPFVLAGHSQGSLHIIRLVKERIQGDPALMRRLCAVHAPGMGQWMEPSPLPVDRAPQDPPTAPAVAIWAAATPEAEEAVNGKRDFANPCAWTKGEHLGVLLPDDETKLPVLQRGLVQGAEVVDGLLRVHPAISEDGILTKLHMGHHDRDYHAYDVHLFWANVRERVKQQAGGCLPRVEDLKVRAWMARGEHARAQEALEQTLESARGREDKVAEAAALQSLVGVHLARKTATAAIDCAQEAAKVQEMLGNQAAEAGAWHLAAQLLLKASNAPEALRCAQAARRVHKGCSVSATEEATVLQTLSAAHLASGDATKALEVANAGRELCKQEAAEGGEAVCALRAARVRSEEGLVFKLPAANLWLIWSSSEKRIVKQWPLRRRKTLTEMVAARRSSALSVLAVLCLVAAPSFVGFRQLFPSRGLALQAEPEPAYKGDKPKHPILDSGCTELMQAAYKGDTEKVKALVDGGADVNQQDAYGWTAVRYAVRNRQLKSTETLLDLGADVNIASKTGRTPLMSAAGNGLEELCKLLVEQGDADIMAADEGGKTAYDLAMRTGPLGSDLIRDLVAGGQTPGAGEEGWKRNPGA</sequence>
<keyword evidence="5" id="KW-1185">Reference proteome</keyword>
<dbReference type="SUPFAM" id="SSF48403">
    <property type="entry name" value="Ankyrin repeat"/>
    <property type="match status" value="1"/>
</dbReference>